<keyword evidence="8" id="KW-0333">Golgi apparatus</keyword>
<evidence type="ECO:0000256" key="10">
    <source>
        <dbReference type="ARBA" id="ARBA00023180"/>
    </source>
</evidence>
<organism evidence="12 13">
    <name type="scientific">Tripterygium wilfordii</name>
    <name type="common">Thunder God vine</name>
    <dbReference type="NCBI Taxonomy" id="458696"/>
    <lineage>
        <taxon>Eukaryota</taxon>
        <taxon>Viridiplantae</taxon>
        <taxon>Streptophyta</taxon>
        <taxon>Embryophyta</taxon>
        <taxon>Tracheophyta</taxon>
        <taxon>Spermatophyta</taxon>
        <taxon>Magnoliopsida</taxon>
        <taxon>eudicotyledons</taxon>
        <taxon>Gunneridae</taxon>
        <taxon>Pentapetalae</taxon>
        <taxon>rosids</taxon>
        <taxon>fabids</taxon>
        <taxon>Celastrales</taxon>
        <taxon>Celastraceae</taxon>
        <taxon>Tripterygium</taxon>
    </lineage>
</organism>
<evidence type="ECO:0000256" key="11">
    <source>
        <dbReference type="SAM" id="Phobius"/>
    </source>
</evidence>
<dbReference type="EMBL" id="JAAARO010000019">
    <property type="protein sequence ID" value="KAF5730810.1"/>
    <property type="molecule type" value="Genomic_DNA"/>
</dbReference>
<evidence type="ECO:0000313" key="13">
    <source>
        <dbReference type="Proteomes" id="UP000593562"/>
    </source>
</evidence>
<evidence type="ECO:0000256" key="4">
    <source>
        <dbReference type="ARBA" id="ARBA00022679"/>
    </source>
</evidence>
<dbReference type="OrthoDB" id="407658at2759"/>
<accession>A0A7J7C9N0</accession>
<keyword evidence="4 12" id="KW-0808">Transferase</keyword>
<dbReference type="FunFam" id="3.90.550.10:FF:000127">
    <property type="entry name" value="Probable glycosyltransferase 7"/>
    <property type="match status" value="1"/>
</dbReference>
<keyword evidence="13" id="KW-1185">Reference proteome</keyword>
<evidence type="ECO:0000313" key="12">
    <source>
        <dbReference type="EMBL" id="KAF5730810.1"/>
    </source>
</evidence>
<sequence>MITLKEKTRFRVSPLARTILGLSVAASIVWFLRSLRNPNPNSFDILDTKPMSVHEDSPERNFYDDPNLSYSIDKSVKDWDAKRRNWLKRHRPDRDRILVITGSQPLKCQNENGDHLLLRMFKNKVDYCRIHGYEIYYNNAFLHPKMGGYWAKYPIIRAAMLAHPEAEWIWWIDADAVFTDMDFKVPIERYKSHNLVINGWPNMIYKDRSWVGLNAGVFLIRNCQWSMTLMEVWAGMGPQTPRYQNWGKIQKSVLKDKVFPASDDQSGLIYLLLKQNKRWADKIYLETEYGLHGYWLNLVDTYEKVNKGYIEIEKGVQKLRRRHAEKQSEVYGELWELYIKDTTFKRRPFITHFTGCQPCNGEHNPAYTRQQCLKGMENALNYADNQVLRQYGFVHPNLSDSSVTQLPFDFPASSG</sequence>
<keyword evidence="9 11" id="KW-0472">Membrane</keyword>
<evidence type="ECO:0000256" key="7">
    <source>
        <dbReference type="ARBA" id="ARBA00022989"/>
    </source>
</evidence>
<feature type="transmembrane region" description="Helical" evidence="11">
    <location>
        <begin position="12"/>
        <end position="32"/>
    </location>
</feature>
<proteinExistence type="inferred from homology"/>
<keyword evidence="10" id="KW-0325">Glycoprotein</keyword>
<dbReference type="PANTHER" id="PTHR31311">
    <property type="entry name" value="XYLOGLUCAN 6-XYLOSYLTRANSFERASE 5-RELATED-RELATED"/>
    <property type="match status" value="1"/>
</dbReference>
<keyword evidence="3 12" id="KW-0328">Glycosyltransferase</keyword>
<keyword evidence="6" id="KW-0735">Signal-anchor</keyword>
<reference evidence="12 13" key="1">
    <citation type="journal article" date="2020" name="Nat. Commun.">
        <title>Genome of Tripterygium wilfordii and identification of cytochrome P450 involved in triptolide biosynthesis.</title>
        <authorList>
            <person name="Tu L."/>
            <person name="Su P."/>
            <person name="Zhang Z."/>
            <person name="Gao L."/>
            <person name="Wang J."/>
            <person name="Hu T."/>
            <person name="Zhou J."/>
            <person name="Zhang Y."/>
            <person name="Zhao Y."/>
            <person name="Liu Y."/>
            <person name="Song Y."/>
            <person name="Tong Y."/>
            <person name="Lu Y."/>
            <person name="Yang J."/>
            <person name="Xu C."/>
            <person name="Jia M."/>
            <person name="Peters R.J."/>
            <person name="Huang L."/>
            <person name="Gao W."/>
        </authorList>
    </citation>
    <scope>NUCLEOTIDE SEQUENCE [LARGE SCALE GENOMIC DNA]</scope>
    <source>
        <strain evidence="13">cv. XIE 37</strain>
        <tissue evidence="12">Leaf</tissue>
    </source>
</reference>
<evidence type="ECO:0000256" key="2">
    <source>
        <dbReference type="ARBA" id="ARBA00005664"/>
    </source>
</evidence>
<gene>
    <name evidence="12" type="ORF">HS088_TW19G00410</name>
</gene>
<evidence type="ECO:0000256" key="1">
    <source>
        <dbReference type="ARBA" id="ARBA00004323"/>
    </source>
</evidence>
<dbReference type="AlphaFoldDB" id="A0A7J7C9N0"/>
<evidence type="ECO:0000256" key="9">
    <source>
        <dbReference type="ARBA" id="ARBA00023136"/>
    </source>
</evidence>
<keyword evidence="7 11" id="KW-1133">Transmembrane helix</keyword>
<dbReference type="Gene3D" id="3.90.550.10">
    <property type="entry name" value="Spore Coat Polysaccharide Biosynthesis Protein SpsA, Chain A"/>
    <property type="match status" value="1"/>
</dbReference>
<comment type="subcellular location">
    <subcellularLocation>
        <location evidence="1">Golgi apparatus membrane</location>
        <topology evidence="1">Single-pass type II membrane protein</topology>
    </subcellularLocation>
</comment>
<dbReference type="GO" id="GO:0005802">
    <property type="term" value="C:trans-Golgi network"/>
    <property type="evidence" value="ECO:0007669"/>
    <property type="project" value="TreeGrafter"/>
</dbReference>
<dbReference type="PANTHER" id="PTHR31311:SF41">
    <property type="entry name" value="PUTATIVE-RELATED"/>
    <property type="match status" value="1"/>
</dbReference>
<dbReference type="InterPro" id="IPR029044">
    <property type="entry name" value="Nucleotide-diphossugar_trans"/>
</dbReference>
<evidence type="ECO:0000256" key="6">
    <source>
        <dbReference type="ARBA" id="ARBA00022968"/>
    </source>
</evidence>
<evidence type="ECO:0000256" key="8">
    <source>
        <dbReference type="ARBA" id="ARBA00023034"/>
    </source>
</evidence>
<dbReference type="GO" id="GO:0000139">
    <property type="term" value="C:Golgi membrane"/>
    <property type="evidence" value="ECO:0007669"/>
    <property type="project" value="UniProtKB-SubCell"/>
</dbReference>
<keyword evidence="5 11" id="KW-0812">Transmembrane</keyword>
<evidence type="ECO:0000256" key="3">
    <source>
        <dbReference type="ARBA" id="ARBA00022676"/>
    </source>
</evidence>
<comment type="caution">
    <text evidence="12">The sequence shown here is derived from an EMBL/GenBank/DDBJ whole genome shotgun (WGS) entry which is preliminary data.</text>
</comment>
<dbReference type="GO" id="GO:0005768">
    <property type="term" value="C:endosome"/>
    <property type="evidence" value="ECO:0007669"/>
    <property type="project" value="TreeGrafter"/>
</dbReference>
<dbReference type="InParanoid" id="A0A7J7C9N0"/>
<dbReference type="Pfam" id="PF05637">
    <property type="entry name" value="Glyco_transf_34"/>
    <property type="match status" value="1"/>
</dbReference>
<comment type="similarity">
    <text evidence="2">Belongs to the glycosyltransferase 34 family.</text>
</comment>
<evidence type="ECO:0000256" key="5">
    <source>
        <dbReference type="ARBA" id="ARBA00022692"/>
    </source>
</evidence>
<dbReference type="GO" id="GO:0008378">
    <property type="term" value="F:galactosyltransferase activity"/>
    <property type="evidence" value="ECO:0007669"/>
    <property type="project" value="TreeGrafter"/>
</dbReference>
<protein>
    <submittedName>
        <fullName evidence="12">Galactomannan galactosyltransferase 1-like</fullName>
    </submittedName>
</protein>
<name>A0A7J7C9N0_TRIWF</name>
<dbReference type="InterPro" id="IPR008630">
    <property type="entry name" value="Glyco_trans_34"/>
</dbReference>
<dbReference type="Proteomes" id="UP000593562">
    <property type="component" value="Unassembled WGS sequence"/>
</dbReference>